<dbReference type="RefSeq" id="WP_371734960.1">
    <property type="nucleotide sequence ID" value="NZ_JBGONM010000044.1"/>
</dbReference>
<proteinExistence type="predicted"/>
<evidence type="ECO:0000313" key="1">
    <source>
        <dbReference type="EMBL" id="MEZ8082828.1"/>
    </source>
</evidence>
<sequence>MDNSINLQNLRDRMAALPTVSVCEAYSDTQSVGVTFNYLGDTFTTYIDAITERGELLRHNPDNLAQIENIGTITASDLIRFFASLPEMTTLTR</sequence>
<keyword evidence="2" id="KW-1185">Reference proteome</keyword>
<reference evidence="1 2" key="1">
    <citation type="submission" date="2024-06" db="EMBL/GenBank/DDBJ databases">
        <authorList>
            <person name="Steensen K."/>
            <person name="Seneca J."/>
            <person name="Bartlau N."/>
            <person name="Yu A.X."/>
            <person name="Polz M.F."/>
        </authorList>
    </citation>
    <scope>NUCLEOTIDE SEQUENCE [LARGE SCALE GENOMIC DNA]</scope>
    <source>
        <strain evidence="1 2">1F260</strain>
    </source>
</reference>
<protein>
    <submittedName>
        <fullName evidence="1">Uncharacterized protein</fullName>
    </submittedName>
</protein>
<dbReference type="Proteomes" id="UP001569154">
    <property type="component" value="Unassembled WGS sequence"/>
</dbReference>
<dbReference type="EMBL" id="JBGONM010000044">
    <property type="protein sequence ID" value="MEZ8082828.1"/>
    <property type="molecule type" value="Genomic_DNA"/>
</dbReference>
<name>A0ABV4L754_9GAMM</name>
<evidence type="ECO:0000313" key="2">
    <source>
        <dbReference type="Proteomes" id="UP001569154"/>
    </source>
</evidence>
<gene>
    <name evidence="1" type="ORF">ACED35_17055</name>
</gene>
<comment type="caution">
    <text evidence="1">The sequence shown here is derived from an EMBL/GenBank/DDBJ whole genome shotgun (WGS) entry which is preliminary data.</text>
</comment>
<accession>A0ABV4L754</accession>
<organism evidence="1 2">
    <name type="scientific">Enterovibrio norvegicus</name>
    <dbReference type="NCBI Taxonomy" id="188144"/>
    <lineage>
        <taxon>Bacteria</taxon>
        <taxon>Pseudomonadati</taxon>
        <taxon>Pseudomonadota</taxon>
        <taxon>Gammaproteobacteria</taxon>
        <taxon>Vibrionales</taxon>
        <taxon>Vibrionaceae</taxon>
        <taxon>Enterovibrio</taxon>
    </lineage>
</organism>